<accession>A0ABP7YRW1</accession>
<feature type="region of interest" description="Disordered" evidence="1">
    <location>
        <begin position="1"/>
        <end position="80"/>
    </location>
</feature>
<comment type="caution">
    <text evidence="2">The sequence shown here is derived from an EMBL/GenBank/DDBJ whole genome shotgun (WGS) entry which is preliminary data.</text>
</comment>
<proteinExistence type="predicted"/>
<feature type="compositionally biased region" description="Low complexity" evidence="1">
    <location>
        <begin position="70"/>
        <end position="80"/>
    </location>
</feature>
<dbReference type="EMBL" id="BAABBU010000016">
    <property type="protein sequence ID" value="GAA4140016.1"/>
    <property type="molecule type" value="Genomic_DNA"/>
</dbReference>
<keyword evidence="3" id="KW-1185">Reference proteome</keyword>
<organism evidence="2 3">
    <name type="scientific">Streptomyces tunisiensis</name>
    <dbReference type="NCBI Taxonomy" id="948699"/>
    <lineage>
        <taxon>Bacteria</taxon>
        <taxon>Bacillati</taxon>
        <taxon>Actinomycetota</taxon>
        <taxon>Actinomycetes</taxon>
        <taxon>Kitasatosporales</taxon>
        <taxon>Streptomycetaceae</taxon>
        <taxon>Streptomyces</taxon>
    </lineage>
</organism>
<gene>
    <name evidence="2" type="ORF">GCM10022285_38910</name>
</gene>
<protein>
    <submittedName>
        <fullName evidence="2">Uncharacterized protein</fullName>
    </submittedName>
</protein>
<evidence type="ECO:0000313" key="2">
    <source>
        <dbReference type="EMBL" id="GAA4140016.1"/>
    </source>
</evidence>
<name>A0ABP7YRW1_9ACTN</name>
<reference evidence="3" key="1">
    <citation type="journal article" date="2019" name="Int. J. Syst. Evol. Microbiol.">
        <title>The Global Catalogue of Microorganisms (GCM) 10K type strain sequencing project: providing services to taxonomists for standard genome sequencing and annotation.</title>
        <authorList>
            <consortium name="The Broad Institute Genomics Platform"/>
            <consortium name="The Broad Institute Genome Sequencing Center for Infectious Disease"/>
            <person name="Wu L."/>
            <person name="Ma J."/>
        </authorList>
    </citation>
    <scope>NUCLEOTIDE SEQUENCE [LARGE SCALE GENOMIC DNA]</scope>
    <source>
        <strain evidence="3">JCM 17589</strain>
    </source>
</reference>
<evidence type="ECO:0000313" key="3">
    <source>
        <dbReference type="Proteomes" id="UP001501845"/>
    </source>
</evidence>
<dbReference type="Proteomes" id="UP001501845">
    <property type="component" value="Unassembled WGS sequence"/>
</dbReference>
<evidence type="ECO:0000256" key="1">
    <source>
        <dbReference type="SAM" id="MobiDB-lite"/>
    </source>
</evidence>
<sequence length="129" mass="12705">MSPGDHSTRAGVGLLDGFADEADGDGSAGASGVRLGDAGPPGASGVRDGTSIRTGGAPSPPAPAGCTVHPAAPTATAPSAASTAMPFLPLRAVLLRPVPLRLMPLPRTPAPVVPPHRSRPVVICVVPRT</sequence>